<keyword evidence="2" id="KW-1185">Reference proteome</keyword>
<feature type="non-terminal residue" evidence="1">
    <location>
        <position position="1"/>
    </location>
</feature>
<reference evidence="1 2" key="1">
    <citation type="submission" date="2018-08" db="EMBL/GenBank/DDBJ databases">
        <authorList>
            <person name="Laetsch R D."/>
            <person name="Stevens L."/>
            <person name="Kumar S."/>
            <person name="Blaxter L. M."/>
        </authorList>
    </citation>
    <scope>NUCLEOTIDE SEQUENCE [LARGE SCALE GENOMIC DNA]</scope>
</reference>
<evidence type="ECO:0000313" key="1">
    <source>
        <dbReference type="EMBL" id="VDM95454.1"/>
    </source>
</evidence>
<sequence length="8" mass="1014">VKDDIRRL</sequence>
<organism evidence="1 2">
    <name type="scientific">Onchocerca ochengi</name>
    <name type="common">Filarial nematode worm</name>
    <dbReference type="NCBI Taxonomy" id="42157"/>
    <lineage>
        <taxon>Eukaryota</taxon>
        <taxon>Metazoa</taxon>
        <taxon>Ecdysozoa</taxon>
        <taxon>Nematoda</taxon>
        <taxon>Chromadorea</taxon>
        <taxon>Rhabditida</taxon>
        <taxon>Spirurina</taxon>
        <taxon>Spiruromorpha</taxon>
        <taxon>Filarioidea</taxon>
        <taxon>Onchocercidae</taxon>
        <taxon>Onchocerca</taxon>
    </lineage>
</organism>
<dbReference type="EMBL" id="UYRW01007555">
    <property type="protein sequence ID" value="VDM95454.1"/>
    <property type="molecule type" value="Genomic_DNA"/>
</dbReference>
<protein>
    <submittedName>
        <fullName evidence="1">Uncharacterized protein</fullName>
    </submittedName>
</protein>
<accession>A0A3P7JWH0</accession>
<name>A0A3P7JWH0_ONCOC</name>
<dbReference type="Proteomes" id="UP000271087">
    <property type="component" value="Unassembled WGS sequence"/>
</dbReference>
<proteinExistence type="predicted"/>
<evidence type="ECO:0000313" key="2">
    <source>
        <dbReference type="Proteomes" id="UP000271087"/>
    </source>
</evidence>
<gene>
    <name evidence="1" type="ORF">NOO_LOCUS11256</name>
</gene>